<dbReference type="EMBL" id="JAEDAJ010000001">
    <property type="protein sequence ID" value="MBK0330046.1"/>
    <property type="molecule type" value="Genomic_DNA"/>
</dbReference>
<protein>
    <submittedName>
        <fullName evidence="4">WYL domain-containing protein</fullName>
    </submittedName>
</protein>
<feature type="region of interest" description="Disordered" evidence="1">
    <location>
        <begin position="206"/>
        <end position="235"/>
    </location>
</feature>
<comment type="caution">
    <text evidence="4">The sequence shown here is derived from an EMBL/GenBank/DDBJ whole genome shotgun (WGS) entry which is preliminary data.</text>
</comment>
<dbReference type="InterPro" id="IPR026881">
    <property type="entry name" value="WYL_dom"/>
</dbReference>
<dbReference type="Pfam" id="PF13280">
    <property type="entry name" value="WYL"/>
    <property type="match status" value="2"/>
</dbReference>
<feature type="domain" description="PafC HTH" evidence="3">
    <location>
        <begin position="333"/>
        <end position="445"/>
    </location>
</feature>
<dbReference type="PANTHER" id="PTHR34580">
    <property type="match status" value="1"/>
</dbReference>
<evidence type="ECO:0000256" key="1">
    <source>
        <dbReference type="SAM" id="MobiDB-lite"/>
    </source>
</evidence>
<name>A0ABS1B5X5_9MICO</name>
<evidence type="ECO:0000313" key="5">
    <source>
        <dbReference type="Proteomes" id="UP000612352"/>
    </source>
</evidence>
<organism evidence="4 5">
    <name type="scientific">Brachybacterium halotolerans</name>
    <dbReference type="NCBI Taxonomy" id="2795215"/>
    <lineage>
        <taxon>Bacteria</taxon>
        <taxon>Bacillati</taxon>
        <taxon>Actinomycetota</taxon>
        <taxon>Actinomycetes</taxon>
        <taxon>Micrococcales</taxon>
        <taxon>Dermabacteraceae</taxon>
        <taxon>Brachybacterium</taxon>
    </lineage>
</organism>
<dbReference type="Pfam" id="PF19187">
    <property type="entry name" value="HTH_PafC"/>
    <property type="match status" value="1"/>
</dbReference>
<reference evidence="4 5" key="1">
    <citation type="submission" date="2020-12" db="EMBL/GenBank/DDBJ databases">
        <title>Brachybacterium sp. MASK1Z-5, whole genome shotgun sequence.</title>
        <authorList>
            <person name="Tuo L."/>
        </authorList>
    </citation>
    <scope>NUCLEOTIDE SEQUENCE [LARGE SCALE GENOMIC DNA]</scope>
    <source>
        <strain evidence="4 5">MASK1Z-5</strain>
    </source>
</reference>
<evidence type="ECO:0000259" key="2">
    <source>
        <dbReference type="Pfam" id="PF13280"/>
    </source>
</evidence>
<accession>A0ABS1B5X5</accession>
<dbReference type="PANTHER" id="PTHR34580:SF1">
    <property type="entry name" value="PROTEIN PAFC"/>
    <property type="match status" value="1"/>
</dbReference>
<feature type="domain" description="WYL" evidence="2">
    <location>
        <begin position="488"/>
        <end position="553"/>
    </location>
</feature>
<evidence type="ECO:0000259" key="3">
    <source>
        <dbReference type="Pfam" id="PF19187"/>
    </source>
</evidence>
<dbReference type="InterPro" id="IPR051534">
    <property type="entry name" value="CBASS_pafABC_assoc_protein"/>
</dbReference>
<feature type="region of interest" description="Disordered" evidence="1">
    <location>
        <begin position="447"/>
        <end position="483"/>
    </location>
</feature>
<sequence>MERLLNVIMTIGSRSRIDRAQLFDVIPDYANAESADAAEKMFERDKAAILELGLPLVSERDPWDESRVLYRIAGGEGGSLDVTPEEYTVLLAASRAWDDAAAGGAARRVRAKLLSLGIEADPDLLRRTPRGALESLPVLTPLLEAVTQRRRVVFSYRTADGRLAERTVEPWVVAVHEGRWYLWGHDTDRDAPRLFRASRIETYPRVKGRASAERPAHTSIEEALHRSDSASEQSASRLAVEPFKALALRDRLGAPLDAPELVLPEAARTQVRRLVLAESRWIALREPAPWRRELAGIFTQIARSHEGAPDLDALERAKVRTGPRIRVSASGTDHLSRLIGEASYVLSRGEVELEQVAEEFAVSTEQIIEDLQVLFVCGDLGTGWEDLIEAEWDSGVVRVRNADALRRPLQLSVPETTALLAGLATLDPAAGSEAALVESARRKLSAHLGEGDGTTDDAPVGPDASGVPAAPGPPQDPSAPGADRRTAVLDAVQDAIGVQESLVIRYSPPAAPGTTVRRIHPLELLTVGSRTYVRAHCELAGQERRFRLDRIVEILDEEDAPLSAPRTASTAQDPASSDSSASSVSPSHPTPGAGRVDGGVWLRVEAGGLWIAEAFEADEIRDLDGGSVYARLGHPVRAALVDAVIEAAGAAEVLSPREVRDEIVTISWGGAERHADGQSVG</sequence>
<feature type="region of interest" description="Disordered" evidence="1">
    <location>
        <begin position="561"/>
        <end position="597"/>
    </location>
</feature>
<dbReference type="InterPro" id="IPR043839">
    <property type="entry name" value="PafC_HTH"/>
</dbReference>
<proteinExistence type="predicted"/>
<feature type="domain" description="WYL" evidence="2">
    <location>
        <begin position="138"/>
        <end position="202"/>
    </location>
</feature>
<dbReference type="Proteomes" id="UP000612352">
    <property type="component" value="Unassembled WGS sequence"/>
</dbReference>
<keyword evidence="5" id="KW-1185">Reference proteome</keyword>
<feature type="compositionally biased region" description="Low complexity" evidence="1">
    <location>
        <begin position="567"/>
        <end position="591"/>
    </location>
</feature>
<gene>
    <name evidence="4" type="ORF">I8D64_01320</name>
</gene>
<dbReference type="PROSITE" id="PS52050">
    <property type="entry name" value="WYL"/>
    <property type="match status" value="2"/>
</dbReference>
<feature type="compositionally biased region" description="Basic and acidic residues" evidence="1">
    <location>
        <begin position="206"/>
        <end position="229"/>
    </location>
</feature>
<evidence type="ECO:0000313" key="4">
    <source>
        <dbReference type="EMBL" id="MBK0330046.1"/>
    </source>
</evidence>